<organism evidence="4 5">
    <name type="scientific">Anaerobutyricum hallii</name>
    <dbReference type="NCBI Taxonomy" id="39488"/>
    <lineage>
        <taxon>Bacteria</taxon>
        <taxon>Bacillati</taxon>
        <taxon>Bacillota</taxon>
        <taxon>Clostridia</taxon>
        <taxon>Lachnospirales</taxon>
        <taxon>Lachnospiraceae</taxon>
        <taxon>Anaerobutyricum</taxon>
    </lineage>
</organism>
<dbReference type="InterPro" id="IPR017853">
    <property type="entry name" value="GH"/>
</dbReference>
<dbReference type="OrthoDB" id="43070at2"/>
<dbReference type="PANTHER" id="PTHR43405:SF1">
    <property type="entry name" value="GLYCOSYL HYDROLASE DIGH"/>
    <property type="match status" value="1"/>
</dbReference>
<reference evidence="4 5" key="1">
    <citation type="submission" date="2015-09" db="EMBL/GenBank/DDBJ databases">
        <authorList>
            <consortium name="Pathogen Informatics"/>
        </authorList>
    </citation>
    <scope>NUCLEOTIDE SEQUENCE [LARGE SCALE GENOMIC DNA]</scope>
    <source>
        <strain evidence="4 5">2789STDY5834966</strain>
    </source>
</reference>
<feature type="chain" id="PRO_5008013043" evidence="2">
    <location>
        <begin position="27"/>
        <end position="420"/>
    </location>
</feature>
<accession>A0A173UGT5</accession>
<gene>
    <name evidence="4" type="ORF">ERS852578_02443</name>
</gene>
<dbReference type="Gene3D" id="3.20.20.80">
    <property type="entry name" value="Glycosidases"/>
    <property type="match status" value="1"/>
</dbReference>
<name>A0A173UGT5_9FIRM</name>
<feature type="signal peptide" evidence="2">
    <location>
        <begin position="1"/>
        <end position="26"/>
    </location>
</feature>
<protein>
    <submittedName>
        <fullName evidence="4">Uncharacterized protein conserved in bacteria</fullName>
    </submittedName>
</protein>
<dbReference type="InterPro" id="IPR052177">
    <property type="entry name" value="Divisome_Glycosyl_Hydrolase"/>
</dbReference>
<evidence type="ECO:0000256" key="2">
    <source>
        <dbReference type="SAM" id="SignalP"/>
    </source>
</evidence>
<sequence>MLKKGKLFLALLLTCFLLGNTFGSIAVNAAGNSASQAAQTVETMSKANEYKAFWFSYYDYDAYRAKYKKRNASTFKKYFTKVVKKGKSLGMNCIIVHVRPFGDAMYKSKYFPWSKCISGKQGKNPGFDPLKIMTSVAHANGMKIEAWINPYRVAAGSTNYSRLSSKNPARKWHNNKKTRRNVLTYRGSLYYNPAKAQVRELIVNGAKEIVQNYDVDGIHMDDYFYPTFNSSNVNSAFDAKEYKASTMGKHKNGIVAFRRQQVNALVKAIHSAVKATKPNVTFGISPAGNIDNLTSKYSYYVDINKWLNSHDYVDYICPQIYWGFKHPYAKFDRVTKRWMKAAKSKKVKVYIGIAVYRAGHNTGASSSERREWRSDANVLKKQVQYARKKGCDGFAFFDYQDLKSKTSARAVKNLKKVLKR</sequence>
<evidence type="ECO:0000259" key="3">
    <source>
        <dbReference type="Pfam" id="PF02638"/>
    </source>
</evidence>
<dbReference type="Pfam" id="PF02638">
    <property type="entry name" value="GHL10"/>
    <property type="match status" value="1"/>
</dbReference>
<dbReference type="Proteomes" id="UP000095390">
    <property type="component" value="Unassembled WGS sequence"/>
</dbReference>
<feature type="domain" description="Glycosyl hydrolase-like 10" evidence="3">
    <location>
        <begin position="79"/>
        <end position="359"/>
    </location>
</feature>
<evidence type="ECO:0000313" key="4">
    <source>
        <dbReference type="EMBL" id="CUN14044.1"/>
    </source>
</evidence>
<evidence type="ECO:0000256" key="1">
    <source>
        <dbReference type="ARBA" id="ARBA00022729"/>
    </source>
</evidence>
<dbReference type="EMBL" id="CYYC01000036">
    <property type="protein sequence ID" value="CUN14044.1"/>
    <property type="molecule type" value="Genomic_DNA"/>
</dbReference>
<proteinExistence type="predicted"/>
<dbReference type="AlphaFoldDB" id="A0A173UGT5"/>
<keyword evidence="1 2" id="KW-0732">Signal</keyword>
<dbReference type="PANTHER" id="PTHR43405">
    <property type="entry name" value="GLYCOSYL HYDROLASE DIGH"/>
    <property type="match status" value="1"/>
</dbReference>
<evidence type="ECO:0000313" key="5">
    <source>
        <dbReference type="Proteomes" id="UP000095390"/>
    </source>
</evidence>
<dbReference type="SUPFAM" id="SSF51445">
    <property type="entry name" value="(Trans)glycosidases"/>
    <property type="match status" value="1"/>
</dbReference>
<dbReference type="InterPro" id="IPR003790">
    <property type="entry name" value="GHL10"/>
</dbReference>
<dbReference type="RefSeq" id="WP_022169953.1">
    <property type="nucleotide sequence ID" value="NZ_CATZPD010000009.1"/>
</dbReference>